<dbReference type="EMBL" id="MFAV01000020">
    <property type="protein sequence ID" value="OGD86332.1"/>
    <property type="molecule type" value="Genomic_DNA"/>
</dbReference>
<dbReference type="Proteomes" id="UP000176628">
    <property type="component" value="Unassembled WGS sequence"/>
</dbReference>
<evidence type="ECO:0000313" key="3">
    <source>
        <dbReference type="Proteomes" id="UP000176628"/>
    </source>
</evidence>
<gene>
    <name evidence="2" type="ORF">A2Z23_00240</name>
</gene>
<reference evidence="2 3" key="1">
    <citation type="journal article" date="2016" name="Nat. Commun.">
        <title>Thousands of microbial genomes shed light on interconnected biogeochemical processes in an aquifer system.</title>
        <authorList>
            <person name="Anantharaman K."/>
            <person name="Brown C.T."/>
            <person name="Hug L.A."/>
            <person name="Sharon I."/>
            <person name="Castelle C.J."/>
            <person name="Probst A.J."/>
            <person name="Thomas B.C."/>
            <person name="Singh A."/>
            <person name="Wilkins M.J."/>
            <person name="Karaoz U."/>
            <person name="Brodie E.L."/>
            <person name="Williams K.H."/>
            <person name="Hubbard S.S."/>
            <person name="Banfield J.F."/>
        </authorList>
    </citation>
    <scope>NUCLEOTIDE SEQUENCE [LARGE SCALE GENOMIC DNA]</scope>
</reference>
<comment type="caution">
    <text evidence="2">The sequence shown here is derived from an EMBL/GenBank/DDBJ whole genome shotgun (WGS) entry which is preliminary data.</text>
</comment>
<organism evidence="2 3">
    <name type="scientific">Candidatus Curtissbacteria bacterium RBG_16_39_7</name>
    <dbReference type="NCBI Taxonomy" id="1797707"/>
    <lineage>
        <taxon>Bacteria</taxon>
        <taxon>Candidatus Curtissiibacteriota</taxon>
    </lineage>
</organism>
<dbReference type="AlphaFoldDB" id="A0A1F5G366"/>
<keyword evidence="1" id="KW-1133">Transmembrane helix</keyword>
<accession>A0A1F5G366</accession>
<keyword evidence="1" id="KW-0812">Transmembrane</keyword>
<sequence>MKRIVIVLFFLILISILILIGFLNIRKIYYEHNPLPSERTRAIRDSIPRYPNATRWEIEAHRGGCNWGSCSPPAYLIFFDTTDSRNEVLDFYLPVFLKNFGSASTKDIDDFRHETFGKSNLVVFENLQKCYIQLNNFYQGTIDKYDQGQYSFDLRCRDDLKY</sequence>
<protein>
    <submittedName>
        <fullName evidence="2">Uncharacterized protein</fullName>
    </submittedName>
</protein>
<evidence type="ECO:0000313" key="2">
    <source>
        <dbReference type="EMBL" id="OGD86332.1"/>
    </source>
</evidence>
<evidence type="ECO:0000256" key="1">
    <source>
        <dbReference type="SAM" id="Phobius"/>
    </source>
</evidence>
<feature type="transmembrane region" description="Helical" evidence="1">
    <location>
        <begin position="6"/>
        <end position="25"/>
    </location>
</feature>
<name>A0A1F5G366_9BACT</name>
<keyword evidence="1" id="KW-0472">Membrane</keyword>
<proteinExistence type="predicted"/>